<feature type="region of interest" description="Disordered" evidence="2">
    <location>
        <begin position="766"/>
        <end position="792"/>
    </location>
</feature>
<dbReference type="PROSITE" id="PS50082">
    <property type="entry name" value="WD_REPEATS_2"/>
    <property type="match status" value="1"/>
</dbReference>
<sequence length="1474" mass="159130">MGLGLLHAPSQAPPPDGRSGLSAELLQTCSQTGSLHDSAHVQDLLYNLLLQYGHELQLLQNSYNTFDLLSQVGTRIHSHLLQLRRYKLTTHDTPTLPLHSRLKRLRRVPLALNPGHDRLRKEALALALARTARAINVWAYRPGVEPAPERAYAPPPPVNCVAFDTTGKAILTGGGNGVIKIWHSHTGNQILALARHPGAITCIDVHAANAFVASTCDGGECRLWEIRGAWWRLGCTIRSPFKFLWCKFTRLHARPAAAEDALVCACGDGSMQLHLLADLAQGRSSPLRTFAMTNLRAYDISQRKIPWLAVGLESADAEASDQSSRLGVAAVMELDRTGWGAVAQVRHRFLWDPPNQALWSDLQRLGYLSQLDPAQPLAPVQPGPLSHKFSLTITDGENSDGNNNCLANINCLSANALFVISALHQESPDVCFGNLSRNLVTASDDGNAFLWNAYTGASVKLVTKCMDSFASRVSKQSDQSAGPIYTVTCLEWSCDDSLVYVGDSIYSHGNSRKSLSSMRTIESGFTVFDASNGHPIGHGLHRGSCHHLSAIKGNPLLPHVALVVSYSGCVYIFTVKVDKKTEPHILKKIDCGPGACWLDAAWHPSGSMFVLSQKFGCFSVFAMPTFTYSAPDVACATDESLAPPDAKADRFVFGCEGLFTVRASGFVPVHHSFRPELAGPYQSEGRLVLAEPSEMGHLEGAQDDLEAAQAGYDAKQFIHAHRHCGQDFDGIFSCFHHLQVRNFGHVERFHDWESCPVCAALVRPPARQHRQRVRARRAGRPGQAGHGYSEYGDHASCLPPAVKAQIKSLRSEGTPRVAPKKVLQTLLDAPSFDSDDSDDSDFTASPVPVRARRPSAYPTRRARRGSSPCPSSSSSSSSPVVARRRRRARRAQASSPPGAAAAVHSRPKVVRLGPSSIDHASAGGGACTICGVAHYCFACALAGGGGELGGEEIGGVDFMVGRVDDALIGPVLMERQALEVIAANAGAADLLLEDAGSPKHAGIFLHRCCLVAIDLISFQPNGIAGLDKALYRASETKCSLCGCAGAALRCKDCGLPFHARCSFRVHRGARVYPNALVGDFICAACAGARAADYMSGASFAGLSRGWMLLDPLLQARSTRSRLRAQFAYRRLAGKGSEWVPPQQGDILWFDGLAVEPGLTPSDALIPLYLHYTHIAFAALVTEVTPLFSGYGVTPSHIALKLGLLILPPHPCAGVAVSIYSRQNDARYFLINKLVMGLLVQNLLGEDDGVLVHDSAGEWRPARVMGVSSKCRRLLEFDCGGPELVGRLGKAIQAASGAVRVRLNKKDGGNGCLTVCGWDLEPTGEALAVAGAVAEQILEAEFPHDKRKLCERLLEDLADQFRHEEAYGELFDAPARSDGIPRPISMRDISQALANGLLRNEFALDELLDLITANASAVAGACGVKLDLVGRFRDLYRRMRTEKLPADFNTQNSAANRALERLALVCKIAFCKNSR</sequence>
<dbReference type="PANTHER" id="PTHR16266">
    <property type="entry name" value="WD REPEAT DOMAIN 9"/>
    <property type="match status" value="1"/>
</dbReference>
<feature type="repeat" description="WD" evidence="1">
    <location>
        <begin position="158"/>
        <end position="192"/>
    </location>
</feature>
<dbReference type="InterPro" id="IPR001680">
    <property type="entry name" value="WD40_rpt"/>
</dbReference>
<dbReference type="PANTHER" id="PTHR16266:SF17">
    <property type="entry name" value="BRWD3"/>
    <property type="match status" value="1"/>
</dbReference>
<keyword evidence="4" id="KW-1185">Reference proteome</keyword>
<feature type="region of interest" description="Disordered" evidence="2">
    <location>
        <begin position="829"/>
        <end position="906"/>
    </location>
</feature>
<dbReference type="VEuPathDB" id="PiroplasmaDB:BMR1_01G00076"/>
<gene>
    <name evidence="3" type="ORF">BMR1_01G00076</name>
</gene>
<evidence type="ECO:0000313" key="3">
    <source>
        <dbReference type="EMBL" id="SIO73124.1"/>
    </source>
</evidence>
<reference evidence="3 4" key="3">
    <citation type="journal article" date="2016" name="Sci. Rep.">
        <title>Genome-wide diversity and gene expression profiling of Babesia microti isolates identify polymorphic genes that mediate host-pathogen interactions.</title>
        <authorList>
            <person name="Silva J.C."/>
            <person name="Cornillot E."/>
            <person name="McCracken C."/>
            <person name="Usmani-Brown S."/>
            <person name="Dwivedi A."/>
            <person name="Ifeonu O.O."/>
            <person name="Crabtree J."/>
            <person name="Gotia H.T."/>
            <person name="Virji A.Z."/>
            <person name="Reynes C."/>
            <person name="Colinge J."/>
            <person name="Kumar V."/>
            <person name="Lawres L."/>
            <person name="Pazzi J.E."/>
            <person name="Pablo J.V."/>
            <person name="Hung C."/>
            <person name="Brancato J."/>
            <person name="Kumari P."/>
            <person name="Orvis J."/>
            <person name="Tretina K."/>
            <person name="Chibucos M."/>
            <person name="Ott S."/>
            <person name="Sadzewicz L."/>
            <person name="Sengamalay N."/>
            <person name="Shetty A.C."/>
            <person name="Su Q."/>
            <person name="Tallon L."/>
            <person name="Fraser C.M."/>
            <person name="Frutos R."/>
            <person name="Molina D.M."/>
            <person name="Krause P.J."/>
            <person name="Ben Mamoun C."/>
        </authorList>
    </citation>
    <scope>NUCLEOTIDE SEQUENCE [LARGE SCALE GENOMIC DNA]</scope>
    <source>
        <strain evidence="3 4">RI</strain>
    </source>
</reference>
<evidence type="ECO:0000256" key="2">
    <source>
        <dbReference type="SAM" id="MobiDB-lite"/>
    </source>
</evidence>
<organism evidence="3 4">
    <name type="scientific">Babesia microti (strain RI)</name>
    <dbReference type="NCBI Taxonomy" id="1133968"/>
    <lineage>
        <taxon>Eukaryota</taxon>
        <taxon>Sar</taxon>
        <taxon>Alveolata</taxon>
        <taxon>Apicomplexa</taxon>
        <taxon>Aconoidasida</taxon>
        <taxon>Piroplasmida</taxon>
        <taxon>Babesiidae</taxon>
        <taxon>Babesia</taxon>
    </lineage>
</organism>
<accession>A0A1N6LW01</accession>
<evidence type="ECO:0000313" key="4">
    <source>
        <dbReference type="Proteomes" id="UP000002899"/>
    </source>
</evidence>
<dbReference type="InterPro" id="IPR013083">
    <property type="entry name" value="Znf_RING/FYVE/PHD"/>
</dbReference>
<feature type="compositionally biased region" description="Basic residues" evidence="2">
    <location>
        <begin position="766"/>
        <end position="779"/>
    </location>
</feature>
<dbReference type="SUPFAM" id="SSF50978">
    <property type="entry name" value="WD40 repeat-like"/>
    <property type="match status" value="1"/>
</dbReference>
<dbReference type="GO" id="GO:0008360">
    <property type="term" value="P:regulation of cell shape"/>
    <property type="evidence" value="ECO:0007669"/>
    <property type="project" value="TreeGrafter"/>
</dbReference>
<feature type="compositionally biased region" description="Low complexity" evidence="2">
    <location>
        <begin position="891"/>
        <end position="902"/>
    </location>
</feature>
<reference evidence="3 4" key="2">
    <citation type="journal article" date="2013" name="PLoS ONE">
        <title>Whole genome mapping and re-organization of the nuclear and mitochondrial genomes of Babesia microti isolates.</title>
        <authorList>
            <person name="Cornillot E."/>
            <person name="Dassouli A."/>
            <person name="Garg A."/>
            <person name="Pachikara N."/>
            <person name="Randazzo S."/>
            <person name="Depoix D."/>
            <person name="Carcy B."/>
            <person name="Delbecq S."/>
            <person name="Frutos R."/>
            <person name="Silva J.C."/>
            <person name="Sutton R."/>
            <person name="Krause P.J."/>
            <person name="Mamoun C.B."/>
        </authorList>
    </citation>
    <scope>NUCLEOTIDE SEQUENCE [LARGE SCALE GENOMIC DNA]</scope>
    <source>
        <strain evidence="3 4">RI</strain>
    </source>
</reference>
<dbReference type="Proteomes" id="UP000002899">
    <property type="component" value="Chromosome I"/>
</dbReference>
<dbReference type="InterPro" id="IPR015943">
    <property type="entry name" value="WD40/YVTN_repeat-like_dom_sf"/>
</dbReference>
<dbReference type="SMART" id="SM00320">
    <property type="entry name" value="WD40"/>
    <property type="match status" value="3"/>
</dbReference>
<dbReference type="Pfam" id="PF00400">
    <property type="entry name" value="WD40"/>
    <property type="match status" value="2"/>
</dbReference>
<feature type="region of interest" description="Disordered" evidence="2">
    <location>
        <begin position="1"/>
        <end position="20"/>
    </location>
</feature>
<keyword evidence="1" id="KW-0853">WD repeat</keyword>
<dbReference type="Gene3D" id="2.130.10.10">
    <property type="entry name" value="YVTN repeat-like/Quinoprotein amine dehydrogenase"/>
    <property type="match status" value="2"/>
</dbReference>
<dbReference type="RefSeq" id="XP_021337236.1">
    <property type="nucleotide sequence ID" value="XM_021481761.1"/>
</dbReference>
<dbReference type="EMBL" id="FO082871">
    <property type="protein sequence ID" value="SIO73124.1"/>
    <property type="molecule type" value="Genomic_DNA"/>
</dbReference>
<dbReference type="Gene3D" id="3.30.40.10">
    <property type="entry name" value="Zinc/RING finger domain, C3HC4 (zinc finger)"/>
    <property type="match status" value="1"/>
</dbReference>
<dbReference type="InterPro" id="IPR052060">
    <property type="entry name" value="Bromo_WD_repeat"/>
</dbReference>
<name>A0A1N6LW01_BABMR</name>
<reference evidence="3 4" key="1">
    <citation type="journal article" date="2012" name="Nucleic Acids Res.">
        <title>Sequencing of the smallest Apicomplexan genome from the human pathogen Babesia microti.</title>
        <authorList>
            <person name="Cornillot E."/>
            <person name="Hadj-Kaddour K."/>
            <person name="Dassouli A."/>
            <person name="Noel B."/>
            <person name="Ranwez V."/>
            <person name="Vacherie B."/>
            <person name="Augagneur Y."/>
            <person name="Bres V."/>
            <person name="Duclos A."/>
            <person name="Randazzo S."/>
            <person name="Carcy B."/>
            <person name="Debierre-Grockiego F."/>
            <person name="Delbecq S."/>
            <person name="Moubri-Menage K."/>
            <person name="Shams-Eldin H."/>
            <person name="Usmani-Brown S."/>
            <person name="Bringaud F."/>
            <person name="Wincker P."/>
            <person name="Vivares C.P."/>
            <person name="Schwarz R.T."/>
            <person name="Schetters T.P."/>
            <person name="Krause P.J."/>
            <person name="Gorenflot A."/>
            <person name="Berry V."/>
            <person name="Barbe V."/>
            <person name="Ben Mamoun C."/>
        </authorList>
    </citation>
    <scope>NUCLEOTIDE SEQUENCE [LARGE SCALE GENOMIC DNA]</scope>
    <source>
        <strain evidence="3 4">RI</strain>
    </source>
</reference>
<evidence type="ECO:0000256" key="1">
    <source>
        <dbReference type="PROSITE-ProRule" id="PRU00221"/>
    </source>
</evidence>
<dbReference type="GO" id="GO:0005634">
    <property type="term" value="C:nucleus"/>
    <property type="evidence" value="ECO:0007669"/>
    <property type="project" value="TreeGrafter"/>
</dbReference>
<dbReference type="KEGG" id="bmic:BMR1_01G00076"/>
<dbReference type="GO" id="GO:0007010">
    <property type="term" value="P:cytoskeleton organization"/>
    <property type="evidence" value="ECO:0007669"/>
    <property type="project" value="TreeGrafter"/>
</dbReference>
<dbReference type="InterPro" id="IPR036322">
    <property type="entry name" value="WD40_repeat_dom_sf"/>
</dbReference>
<protein>
    <submittedName>
        <fullName evidence="3">Uncharacterized protein</fullName>
    </submittedName>
</protein>
<dbReference type="OrthoDB" id="538223at2759"/>
<proteinExistence type="predicted"/>
<dbReference type="GO" id="GO:0006357">
    <property type="term" value="P:regulation of transcription by RNA polymerase II"/>
    <property type="evidence" value="ECO:0007669"/>
    <property type="project" value="TreeGrafter"/>
</dbReference>
<dbReference type="GeneID" id="24423098"/>
<feature type="compositionally biased region" description="Low complexity" evidence="2">
    <location>
        <begin position="865"/>
        <end position="881"/>
    </location>
</feature>